<dbReference type="STRING" id="1386089.N865_19505"/>
<dbReference type="OrthoDB" id="3820230at2"/>
<evidence type="ECO:0000256" key="3">
    <source>
        <dbReference type="ARBA" id="ARBA00022722"/>
    </source>
</evidence>
<dbReference type="GO" id="GO:0004519">
    <property type="term" value="F:endonuclease activity"/>
    <property type="evidence" value="ECO:0007669"/>
    <property type="project" value="UniProtKB-KW"/>
</dbReference>
<dbReference type="InterPro" id="IPR036691">
    <property type="entry name" value="Endo/exonu/phosph_ase_sf"/>
</dbReference>
<comment type="caution">
    <text evidence="10">The sequence shown here is derived from an EMBL/GenBank/DDBJ whole genome shotgun (WGS) entry which is preliminary data.</text>
</comment>
<dbReference type="RefSeq" id="WP_034809506.1">
    <property type="nucleotide sequence ID" value="NZ_AWSA01000061.1"/>
</dbReference>
<dbReference type="Pfam" id="PF03372">
    <property type="entry name" value="Exo_endo_phos"/>
    <property type="match status" value="1"/>
</dbReference>
<dbReference type="PANTHER" id="PTHR15822">
    <property type="entry name" value="TRAF AND TNF RECEPTOR-ASSOCIATED PROTEIN"/>
    <property type="match status" value="1"/>
</dbReference>
<evidence type="ECO:0000256" key="7">
    <source>
        <dbReference type="ARBA" id="ARBA00022842"/>
    </source>
</evidence>
<dbReference type="GO" id="GO:0004527">
    <property type="term" value="F:exonuclease activity"/>
    <property type="evidence" value="ECO:0007669"/>
    <property type="project" value="UniProtKB-KW"/>
</dbReference>
<keyword evidence="6" id="KW-0378">Hydrolase</keyword>
<keyword evidence="10" id="KW-0255">Endonuclease</keyword>
<dbReference type="InterPro" id="IPR051547">
    <property type="entry name" value="TDP2-like"/>
</dbReference>
<dbReference type="Gene3D" id="3.60.10.10">
    <property type="entry name" value="Endonuclease/exonuclease/phosphatase"/>
    <property type="match status" value="1"/>
</dbReference>
<keyword evidence="4" id="KW-0479">Metal-binding</keyword>
<evidence type="ECO:0000256" key="2">
    <source>
        <dbReference type="ARBA" id="ARBA00001946"/>
    </source>
</evidence>
<accession>W9G1L2</accession>
<keyword evidence="10" id="KW-0269">Exonuclease</keyword>
<dbReference type="GO" id="GO:0046872">
    <property type="term" value="F:metal ion binding"/>
    <property type="evidence" value="ECO:0007669"/>
    <property type="project" value="UniProtKB-KW"/>
</dbReference>
<evidence type="ECO:0000256" key="6">
    <source>
        <dbReference type="ARBA" id="ARBA00022801"/>
    </source>
</evidence>
<keyword evidence="5" id="KW-0227">DNA damage</keyword>
<comment type="cofactor">
    <cofactor evidence="2">
        <name>Mg(2+)</name>
        <dbReference type="ChEBI" id="CHEBI:18420"/>
    </cofactor>
</comment>
<sequence>MTPDPRRTGPAMRVMSYNVRDFLDDVAAAARVVRAVDPDVLCLQEVPRRLTTELRLPAFARACRLWWSGGRRGTGGTAILTSPRVTVHSASRHRLGVRFPDRTRGYAAADVSLPGSVPVSVASIHLSLRADERERHARDIVAALGDRSVVAGDLNEGSDGRGHRLIAERCRVVSEAVPTFPASSPDQVLDVIFAGPGLEVRPATAVALAEEDLVAASDHRPVWVDLVTAPQEGGRAAYGRS</sequence>
<dbReference type="PATRIC" id="fig|1386089.3.peg.3813"/>
<evidence type="ECO:0000256" key="8">
    <source>
        <dbReference type="ARBA" id="ARBA00023204"/>
    </source>
</evidence>
<dbReference type="GO" id="GO:0006281">
    <property type="term" value="P:DNA repair"/>
    <property type="evidence" value="ECO:0007669"/>
    <property type="project" value="UniProtKB-KW"/>
</dbReference>
<keyword evidence="7" id="KW-0460">Magnesium</keyword>
<dbReference type="Proteomes" id="UP000019489">
    <property type="component" value="Unassembled WGS sequence"/>
</dbReference>
<evidence type="ECO:0000256" key="5">
    <source>
        <dbReference type="ARBA" id="ARBA00022763"/>
    </source>
</evidence>
<proteinExistence type="predicted"/>
<evidence type="ECO:0000313" key="10">
    <source>
        <dbReference type="EMBL" id="EWS99980.1"/>
    </source>
</evidence>
<dbReference type="InterPro" id="IPR005135">
    <property type="entry name" value="Endo/exonuclease/phosphatase"/>
</dbReference>
<dbReference type="SUPFAM" id="SSF56219">
    <property type="entry name" value="DNase I-like"/>
    <property type="match status" value="1"/>
</dbReference>
<evidence type="ECO:0000313" key="11">
    <source>
        <dbReference type="Proteomes" id="UP000019489"/>
    </source>
</evidence>
<dbReference type="eggNOG" id="COG3568">
    <property type="taxonomic scope" value="Bacteria"/>
</dbReference>
<reference evidence="10 11" key="1">
    <citation type="submission" date="2013-08" db="EMBL/GenBank/DDBJ databases">
        <title>Intrasporangium oryzae NRRL B-24470.</title>
        <authorList>
            <person name="Liu H."/>
            <person name="Wang G."/>
        </authorList>
    </citation>
    <scope>NUCLEOTIDE SEQUENCE [LARGE SCALE GENOMIC DNA]</scope>
    <source>
        <strain evidence="10 11">NRRL B-24470</strain>
    </source>
</reference>
<evidence type="ECO:0000256" key="4">
    <source>
        <dbReference type="ARBA" id="ARBA00022723"/>
    </source>
</evidence>
<name>W9G1L2_9MICO</name>
<evidence type="ECO:0000256" key="1">
    <source>
        <dbReference type="ARBA" id="ARBA00001936"/>
    </source>
</evidence>
<feature type="domain" description="Endonuclease/exonuclease/phosphatase" evidence="9">
    <location>
        <begin position="15"/>
        <end position="219"/>
    </location>
</feature>
<keyword evidence="8" id="KW-0234">DNA repair</keyword>
<comment type="cofactor">
    <cofactor evidence="1">
        <name>Mn(2+)</name>
        <dbReference type="ChEBI" id="CHEBI:29035"/>
    </cofactor>
</comment>
<keyword evidence="3" id="KW-0540">Nuclease</keyword>
<dbReference type="PANTHER" id="PTHR15822:SF4">
    <property type="entry name" value="TYROSYL-DNA PHOSPHODIESTERASE 2"/>
    <property type="match status" value="1"/>
</dbReference>
<protein>
    <submittedName>
        <fullName evidence="10">Endonuclease/exonuclease/phosphatase</fullName>
    </submittedName>
</protein>
<evidence type="ECO:0000259" key="9">
    <source>
        <dbReference type="Pfam" id="PF03372"/>
    </source>
</evidence>
<organism evidence="10 11">
    <name type="scientific">Intrasporangium oryzae NRRL B-24470</name>
    <dbReference type="NCBI Taxonomy" id="1386089"/>
    <lineage>
        <taxon>Bacteria</taxon>
        <taxon>Bacillati</taxon>
        <taxon>Actinomycetota</taxon>
        <taxon>Actinomycetes</taxon>
        <taxon>Micrococcales</taxon>
        <taxon>Intrasporangiaceae</taxon>
        <taxon>Intrasporangium</taxon>
    </lineage>
</organism>
<keyword evidence="11" id="KW-1185">Reference proteome</keyword>
<gene>
    <name evidence="10" type="ORF">N865_19505</name>
</gene>
<dbReference type="EMBL" id="AWSA01000061">
    <property type="protein sequence ID" value="EWS99980.1"/>
    <property type="molecule type" value="Genomic_DNA"/>
</dbReference>
<dbReference type="AlphaFoldDB" id="W9G1L2"/>